<gene>
    <name evidence="2" type="ORF">B6F84_05045</name>
</gene>
<evidence type="ECO:0000313" key="3">
    <source>
        <dbReference type="Proteomes" id="UP000193404"/>
    </source>
</evidence>
<accession>A0A1W6JYV7</accession>
<protein>
    <submittedName>
        <fullName evidence="2">Uncharacterized protein</fullName>
    </submittedName>
</protein>
<keyword evidence="3" id="KW-1185">Reference proteome</keyword>
<evidence type="ECO:0000256" key="1">
    <source>
        <dbReference type="SAM" id="Phobius"/>
    </source>
</evidence>
<dbReference type="KEGG" id="aman:B6F84_05045"/>
<reference evidence="2 3" key="1">
    <citation type="submission" date="2017-03" db="EMBL/GenBank/DDBJ databases">
        <title>Sulfur activation and transportation mechanism of thermophilic Archaea Acidianus manzaensis YN-25.</title>
        <authorList>
            <person name="Ma Y."/>
            <person name="Yang Y."/>
            <person name="Xia J."/>
        </authorList>
    </citation>
    <scope>NUCLEOTIDE SEQUENCE [LARGE SCALE GENOMIC DNA]</scope>
    <source>
        <strain evidence="2 3">YN-25</strain>
    </source>
</reference>
<proteinExistence type="predicted"/>
<dbReference type="Proteomes" id="UP000193404">
    <property type="component" value="Chromosome"/>
</dbReference>
<keyword evidence="1" id="KW-0812">Transmembrane</keyword>
<name>A0A1W6JYV7_9CREN</name>
<keyword evidence="1" id="KW-0472">Membrane</keyword>
<dbReference type="AlphaFoldDB" id="A0A1W6JYV7"/>
<sequence>MSPYRLFLAFGYIFLLLSLFSLIFDYEDAGLFLITLIVLFISLFAIFFSIYKIRKEIKKGIS</sequence>
<dbReference type="EMBL" id="CP020477">
    <property type="protein sequence ID" value="ARM75456.1"/>
    <property type="molecule type" value="Genomic_DNA"/>
</dbReference>
<keyword evidence="1" id="KW-1133">Transmembrane helix</keyword>
<evidence type="ECO:0000313" key="2">
    <source>
        <dbReference type="EMBL" id="ARM75456.1"/>
    </source>
</evidence>
<feature type="transmembrane region" description="Helical" evidence="1">
    <location>
        <begin position="7"/>
        <end position="24"/>
    </location>
</feature>
<organism evidence="2 3">
    <name type="scientific">Acidianus manzaensis</name>
    <dbReference type="NCBI Taxonomy" id="282676"/>
    <lineage>
        <taxon>Archaea</taxon>
        <taxon>Thermoproteota</taxon>
        <taxon>Thermoprotei</taxon>
        <taxon>Sulfolobales</taxon>
        <taxon>Sulfolobaceae</taxon>
        <taxon>Acidianus</taxon>
    </lineage>
</organism>
<feature type="transmembrane region" description="Helical" evidence="1">
    <location>
        <begin position="30"/>
        <end position="51"/>
    </location>
</feature>
<dbReference type="STRING" id="282676.B6F84_05045"/>